<dbReference type="InterPro" id="IPR012337">
    <property type="entry name" value="RNaseH-like_sf"/>
</dbReference>
<name>A0AAE1YRT4_9LAMI</name>
<evidence type="ECO:0000259" key="1">
    <source>
        <dbReference type="Pfam" id="PF14372"/>
    </source>
</evidence>
<dbReference type="PANTHER" id="PTHR23272:SF182">
    <property type="entry name" value="OS09G0381850 PROTEIN"/>
    <property type="match status" value="1"/>
</dbReference>
<protein>
    <submittedName>
        <fullName evidence="2">Zinc finger BED domain-containing protein RICESLEEPER 1</fullName>
    </submittedName>
</protein>
<organism evidence="2 3">
    <name type="scientific">Sesamum alatum</name>
    <dbReference type="NCBI Taxonomy" id="300844"/>
    <lineage>
        <taxon>Eukaryota</taxon>
        <taxon>Viridiplantae</taxon>
        <taxon>Streptophyta</taxon>
        <taxon>Embryophyta</taxon>
        <taxon>Tracheophyta</taxon>
        <taxon>Spermatophyta</taxon>
        <taxon>Magnoliopsida</taxon>
        <taxon>eudicotyledons</taxon>
        <taxon>Gunneridae</taxon>
        <taxon>Pentapetalae</taxon>
        <taxon>asterids</taxon>
        <taxon>lamiids</taxon>
        <taxon>Lamiales</taxon>
        <taxon>Pedaliaceae</taxon>
        <taxon>Sesamum</taxon>
    </lineage>
</organism>
<dbReference type="GO" id="GO:0003677">
    <property type="term" value="F:DNA binding"/>
    <property type="evidence" value="ECO:0007669"/>
    <property type="project" value="InterPro"/>
</dbReference>
<proteinExistence type="predicted"/>
<evidence type="ECO:0000313" key="3">
    <source>
        <dbReference type="Proteomes" id="UP001293254"/>
    </source>
</evidence>
<dbReference type="AlphaFoldDB" id="A0AAE1YRT4"/>
<dbReference type="SUPFAM" id="SSF53098">
    <property type="entry name" value="Ribonuclease H-like"/>
    <property type="match status" value="1"/>
</dbReference>
<reference evidence="2" key="1">
    <citation type="submission" date="2020-06" db="EMBL/GenBank/DDBJ databases">
        <authorList>
            <person name="Li T."/>
            <person name="Hu X."/>
            <person name="Zhang T."/>
            <person name="Song X."/>
            <person name="Zhang H."/>
            <person name="Dai N."/>
            <person name="Sheng W."/>
            <person name="Hou X."/>
            <person name="Wei L."/>
        </authorList>
    </citation>
    <scope>NUCLEOTIDE SEQUENCE</scope>
    <source>
        <strain evidence="2">3651</strain>
        <tissue evidence="2">Leaf</tissue>
    </source>
</reference>
<keyword evidence="3" id="KW-1185">Reference proteome</keyword>
<dbReference type="Pfam" id="PF14372">
    <property type="entry name" value="hAT-like_RNase-H"/>
    <property type="match status" value="1"/>
</dbReference>
<dbReference type="PANTHER" id="PTHR23272">
    <property type="entry name" value="BED FINGER-RELATED"/>
    <property type="match status" value="1"/>
</dbReference>
<gene>
    <name evidence="2" type="ORF">Salat_0668900</name>
</gene>
<accession>A0AAE1YRT4</accession>
<dbReference type="EMBL" id="JACGWO010000002">
    <property type="protein sequence ID" value="KAK4435056.1"/>
    <property type="molecule type" value="Genomic_DNA"/>
</dbReference>
<dbReference type="InterPro" id="IPR025525">
    <property type="entry name" value="hAT-like_transposase_RNase-H"/>
</dbReference>
<evidence type="ECO:0000313" key="2">
    <source>
        <dbReference type="EMBL" id="KAK4435056.1"/>
    </source>
</evidence>
<reference evidence="2" key="2">
    <citation type="journal article" date="2024" name="Plant">
        <title>Genomic evolution and insights into agronomic trait innovations of Sesamum species.</title>
        <authorList>
            <person name="Miao H."/>
            <person name="Wang L."/>
            <person name="Qu L."/>
            <person name="Liu H."/>
            <person name="Sun Y."/>
            <person name="Le M."/>
            <person name="Wang Q."/>
            <person name="Wei S."/>
            <person name="Zheng Y."/>
            <person name="Lin W."/>
            <person name="Duan Y."/>
            <person name="Cao H."/>
            <person name="Xiong S."/>
            <person name="Wang X."/>
            <person name="Wei L."/>
            <person name="Li C."/>
            <person name="Ma Q."/>
            <person name="Ju M."/>
            <person name="Zhao R."/>
            <person name="Li G."/>
            <person name="Mu C."/>
            <person name="Tian Q."/>
            <person name="Mei H."/>
            <person name="Zhang T."/>
            <person name="Gao T."/>
            <person name="Zhang H."/>
        </authorList>
    </citation>
    <scope>NUCLEOTIDE SEQUENCE</scope>
    <source>
        <strain evidence="2">3651</strain>
    </source>
</reference>
<feature type="non-terminal residue" evidence="2">
    <location>
        <position position="112"/>
    </location>
</feature>
<sequence>MEIFWDATHIISGSDYPTSNLVKVLLDEKSLDSDGFIRDLVEKIKIKFDKYYGETNLLMSIAAILDPRCKMKTLEFYFPQLYSSEKVKREISFVGKVLHELSSEYTQLYNDE</sequence>
<comment type="caution">
    <text evidence="2">The sequence shown here is derived from an EMBL/GenBank/DDBJ whole genome shotgun (WGS) entry which is preliminary data.</text>
</comment>
<dbReference type="Proteomes" id="UP001293254">
    <property type="component" value="Unassembled WGS sequence"/>
</dbReference>
<feature type="domain" description="hAT-like transposase RNase-H fold" evidence="1">
    <location>
        <begin position="20"/>
        <end position="105"/>
    </location>
</feature>